<comment type="caution">
    <text evidence="1">The sequence shown here is derived from an EMBL/GenBank/DDBJ whole genome shotgun (WGS) entry which is preliminary data.</text>
</comment>
<evidence type="ECO:0000313" key="2">
    <source>
        <dbReference type="Proteomes" id="UP001610446"/>
    </source>
</evidence>
<dbReference type="Proteomes" id="UP001610446">
    <property type="component" value="Unassembled WGS sequence"/>
</dbReference>
<protein>
    <recommendedName>
        <fullName evidence="3">Major facilitator superfamily (MFS) profile domain-containing protein</fullName>
    </recommendedName>
</protein>
<sequence length="121" mass="13361">MTPSRSTRLDTISYIQRSRRVKKKSTEIPRASWSLELRSHDNHESLSFLALLMPMFLSCAPSLLSIDSFLVPLMSLDLGISLADYRLIHLSIINTIPHLPGVALSSLVLRPCVATLSGSAD</sequence>
<evidence type="ECO:0008006" key="3">
    <source>
        <dbReference type="Google" id="ProtNLM"/>
    </source>
</evidence>
<name>A0ABR4KQ02_9EURO</name>
<evidence type="ECO:0000313" key="1">
    <source>
        <dbReference type="EMBL" id="KAL2854359.1"/>
    </source>
</evidence>
<dbReference type="EMBL" id="JBFXLU010000015">
    <property type="protein sequence ID" value="KAL2854359.1"/>
    <property type="molecule type" value="Genomic_DNA"/>
</dbReference>
<proteinExistence type="predicted"/>
<gene>
    <name evidence="1" type="ORF">BJY01DRAFT_36813</name>
</gene>
<accession>A0ABR4KQ02</accession>
<organism evidence="1 2">
    <name type="scientific">Aspergillus pseudoustus</name>
    <dbReference type="NCBI Taxonomy" id="1810923"/>
    <lineage>
        <taxon>Eukaryota</taxon>
        <taxon>Fungi</taxon>
        <taxon>Dikarya</taxon>
        <taxon>Ascomycota</taxon>
        <taxon>Pezizomycotina</taxon>
        <taxon>Eurotiomycetes</taxon>
        <taxon>Eurotiomycetidae</taxon>
        <taxon>Eurotiales</taxon>
        <taxon>Aspergillaceae</taxon>
        <taxon>Aspergillus</taxon>
        <taxon>Aspergillus subgen. Nidulantes</taxon>
    </lineage>
</organism>
<reference evidence="1 2" key="1">
    <citation type="submission" date="2024-07" db="EMBL/GenBank/DDBJ databases">
        <title>Section-level genome sequencing and comparative genomics of Aspergillus sections Usti and Cavernicolus.</title>
        <authorList>
            <consortium name="Lawrence Berkeley National Laboratory"/>
            <person name="Nybo J.L."/>
            <person name="Vesth T.C."/>
            <person name="Theobald S."/>
            <person name="Frisvad J.C."/>
            <person name="Larsen T.O."/>
            <person name="Kjaerboelling I."/>
            <person name="Rothschild-Mancinelli K."/>
            <person name="Lyhne E.K."/>
            <person name="Kogle M.E."/>
            <person name="Barry K."/>
            <person name="Clum A."/>
            <person name="Na H."/>
            <person name="Ledsgaard L."/>
            <person name="Lin J."/>
            <person name="Lipzen A."/>
            <person name="Kuo A."/>
            <person name="Riley R."/>
            <person name="Mondo S."/>
            <person name="Labutti K."/>
            <person name="Haridas S."/>
            <person name="Pangalinan J."/>
            <person name="Salamov A.A."/>
            <person name="Simmons B.A."/>
            <person name="Magnuson J.K."/>
            <person name="Chen J."/>
            <person name="Drula E."/>
            <person name="Henrissat B."/>
            <person name="Wiebenga A."/>
            <person name="Lubbers R.J."/>
            <person name="Gomes A.C."/>
            <person name="Makela M.R."/>
            <person name="Stajich J."/>
            <person name="Grigoriev I.V."/>
            <person name="Mortensen U.H."/>
            <person name="De Vries R.P."/>
            <person name="Baker S.E."/>
            <person name="Andersen M.R."/>
        </authorList>
    </citation>
    <scope>NUCLEOTIDE SEQUENCE [LARGE SCALE GENOMIC DNA]</scope>
    <source>
        <strain evidence="1 2">CBS 123904</strain>
    </source>
</reference>
<keyword evidence="2" id="KW-1185">Reference proteome</keyword>